<keyword evidence="4" id="KW-1185">Reference proteome</keyword>
<dbReference type="Pfam" id="PF03016">
    <property type="entry name" value="Exostosin_GT47"/>
    <property type="match status" value="1"/>
</dbReference>
<dbReference type="InterPro" id="IPR004263">
    <property type="entry name" value="Exostosin"/>
</dbReference>
<reference evidence="3" key="1">
    <citation type="submission" date="2018-11" db="EMBL/GenBank/DDBJ databases">
        <authorList>
            <person name="Alioto T."/>
            <person name="Alioto T."/>
        </authorList>
    </citation>
    <scope>NUCLEOTIDE SEQUENCE</scope>
</reference>
<dbReference type="GO" id="GO:0016757">
    <property type="term" value="F:glycosyltransferase activity"/>
    <property type="evidence" value="ECO:0007669"/>
    <property type="project" value="InterPro"/>
</dbReference>
<protein>
    <recommendedName>
        <fullName evidence="2">Exostosin GT47 domain-containing protein</fullName>
    </recommendedName>
</protein>
<evidence type="ECO:0000259" key="2">
    <source>
        <dbReference type="Pfam" id="PF03016"/>
    </source>
</evidence>
<dbReference type="GO" id="GO:0015012">
    <property type="term" value="P:heparan sulfate proteoglycan biosynthetic process"/>
    <property type="evidence" value="ECO:0007669"/>
    <property type="project" value="UniProtKB-ARBA"/>
</dbReference>
<dbReference type="EMBL" id="UYJE01004056">
    <property type="protein sequence ID" value="VDI24664.1"/>
    <property type="molecule type" value="Genomic_DNA"/>
</dbReference>
<evidence type="ECO:0000313" key="3">
    <source>
        <dbReference type="EMBL" id="VDI24664.1"/>
    </source>
</evidence>
<evidence type="ECO:0000256" key="1">
    <source>
        <dbReference type="ARBA" id="ARBA00010271"/>
    </source>
</evidence>
<name>A0A8B6DSX0_MYTGA</name>
<gene>
    <name evidence="3" type="ORF">MGAL_10B075413</name>
</gene>
<proteinExistence type="inferred from homology"/>
<feature type="domain" description="Exostosin GT47" evidence="2">
    <location>
        <begin position="28"/>
        <end position="301"/>
    </location>
</feature>
<organism evidence="3 4">
    <name type="scientific">Mytilus galloprovincialis</name>
    <name type="common">Mediterranean mussel</name>
    <dbReference type="NCBI Taxonomy" id="29158"/>
    <lineage>
        <taxon>Eukaryota</taxon>
        <taxon>Metazoa</taxon>
        <taxon>Spiralia</taxon>
        <taxon>Lophotrochozoa</taxon>
        <taxon>Mollusca</taxon>
        <taxon>Bivalvia</taxon>
        <taxon>Autobranchia</taxon>
        <taxon>Pteriomorphia</taxon>
        <taxon>Mytilida</taxon>
        <taxon>Mytiloidea</taxon>
        <taxon>Mytilidae</taxon>
        <taxon>Mytilinae</taxon>
        <taxon>Mytilus</taxon>
    </lineage>
</organism>
<comment type="similarity">
    <text evidence="1">Belongs to the glycosyltransferase 47 family.</text>
</comment>
<dbReference type="InterPro" id="IPR040911">
    <property type="entry name" value="Exostosin_GT47"/>
</dbReference>
<dbReference type="AlphaFoldDB" id="A0A8B6DSX0"/>
<comment type="caution">
    <text evidence="3">The sequence shown here is derived from an EMBL/GenBank/DDBJ whole genome shotgun (WGS) entry which is preliminary data.</text>
</comment>
<dbReference type="PANTHER" id="PTHR11062">
    <property type="entry name" value="EXOSTOSIN HEPARAN SULFATE GLYCOSYLTRANSFERASE -RELATED"/>
    <property type="match status" value="1"/>
</dbReference>
<accession>A0A8B6DSX0</accession>
<dbReference type="Proteomes" id="UP000596742">
    <property type="component" value="Unassembled WGS sequence"/>
</dbReference>
<dbReference type="PANTHER" id="PTHR11062:SF281">
    <property type="entry name" value="EXOSTOSIN-LIKE 2"/>
    <property type="match status" value="1"/>
</dbReference>
<sequence>MKKLGHCFGLLSDGYGREMFRTGKHQDISVRSTNQFSLEVVMHNKLLHNRLRTMNMSEADIFYIPAYLGLMSFCNRKETKDRIQILKRFLAKSDFFLRGLPHFSSASKIEREMYFYFNEGFTKNITFLGIEKQQSQIEKTHVIAVPYPSYLHHDLGGQSYLTTELSERDIFILLAAGERRSNRDRAKLMDQFEITTKMSYSAFKNHKRGKSSDMVLFFTNECSARAIENTIPWMLKSVFCLQPPGDSPTRKSFYDAMLSGCIPVILTEGQYNPYPFQRFLKYDDFSVLIPLSNITSENQSIYTILRRIQRSEIERLYKNIRLVAKFYQYSLIGKGKFNESDALQPIFAELAHAYNLNYSSD</sequence>
<evidence type="ECO:0000313" key="4">
    <source>
        <dbReference type="Proteomes" id="UP000596742"/>
    </source>
</evidence>
<dbReference type="OrthoDB" id="1924787at2759"/>